<keyword evidence="3" id="KW-1185">Reference proteome</keyword>
<dbReference type="EMBL" id="JAXCGZ010014865">
    <property type="protein sequence ID" value="KAK7071377.1"/>
    <property type="molecule type" value="Genomic_DNA"/>
</dbReference>
<feature type="compositionally biased region" description="Basic and acidic residues" evidence="1">
    <location>
        <begin position="46"/>
        <end position="66"/>
    </location>
</feature>
<dbReference type="AlphaFoldDB" id="A0AAN9A697"/>
<feature type="region of interest" description="Disordered" evidence="1">
    <location>
        <begin position="246"/>
        <end position="280"/>
    </location>
</feature>
<name>A0AAN9A697_HALRR</name>
<evidence type="ECO:0000313" key="2">
    <source>
        <dbReference type="EMBL" id="KAK7071377.1"/>
    </source>
</evidence>
<organism evidence="2 3">
    <name type="scientific">Halocaridina rubra</name>
    <name type="common">Hawaiian red shrimp</name>
    <dbReference type="NCBI Taxonomy" id="373956"/>
    <lineage>
        <taxon>Eukaryota</taxon>
        <taxon>Metazoa</taxon>
        <taxon>Ecdysozoa</taxon>
        <taxon>Arthropoda</taxon>
        <taxon>Crustacea</taxon>
        <taxon>Multicrustacea</taxon>
        <taxon>Malacostraca</taxon>
        <taxon>Eumalacostraca</taxon>
        <taxon>Eucarida</taxon>
        <taxon>Decapoda</taxon>
        <taxon>Pleocyemata</taxon>
        <taxon>Caridea</taxon>
        <taxon>Atyoidea</taxon>
        <taxon>Atyidae</taxon>
        <taxon>Halocaridina</taxon>
    </lineage>
</organism>
<accession>A0AAN9A697</accession>
<evidence type="ECO:0000313" key="3">
    <source>
        <dbReference type="Proteomes" id="UP001381693"/>
    </source>
</evidence>
<feature type="compositionally biased region" description="Polar residues" evidence="1">
    <location>
        <begin position="252"/>
        <end position="265"/>
    </location>
</feature>
<feature type="non-terminal residue" evidence="2">
    <location>
        <position position="1"/>
    </location>
</feature>
<evidence type="ECO:0000256" key="1">
    <source>
        <dbReference type="SAM" id="MobiDB-lite"/>
    </source>
</evidence>
<sequence length="467" mass="51377">GHDMNETSLLQASGRTSGKSHTSRVSFHSESKKIECTGNSESSSQRGEKWMRMRERKERRDSERRGSINSTDSDSETNQSRPSYPRDSSHPSSEGKIKLPEDQQKTEDASLTSLSKPLPKLECKNEAPILETQGDVKQHPPLVRSGPALTSFMYEGQHTDELRDIDLTTVLVSEKGKFQATVKEVKDHVKVESSIEGNVHNVNFDEVYSREVNISGFVTQEGRDQMKDETSNAPKDLCQTSLATEMEDVKSSESSAAPMEQSSATAIDESESISGELVTPVKDTTQRLPMPLSELIRCSSESLPRTQASAEVIKKSASTDSFVPSAAEVAAYHQRMISSNMTSSGSSCGLWAELLKSRHNSSELKSRHNSGASADLLKSRHSSGGDILKSRHNSGTGSIHGGLFSDVSSLLESGQTTEDGCEGDISDSDNDCCDWLQDFEAVRPLLPEFWLILRVSSDRVYTFFHCR</sequence>
<feature type="compositionally biased region" description="Basic and acidic residues" evidence="1">
    <location>
        <begin position="87"/>
        <end position="108"/>
    </location>
</feature>
<reference evidence="2 3" key="1">
    <citation type="submission" date="2023-11" db="EMBL/GenBank/DDBJ databases">
        <title>Halocaridina rubra genome assembly.</title>
        <authorList>
            <person name="Smith C."/>
        </authorList>
    </citation>
    <scope>NUCLEOTIDE SEQUENCE [LARGE SCALE GENOMIC DNA]</scope>
    <source>
        <strain evidence="2">EP-1</strain>
        <tissue evidence="2">Whole</tissue>
    </source>
</reference>
<protein>
    <submittedName>
        <fullName evidence="2">Uncharacterized protein</fullName>
    </submittedName>
</protein>
<feature type="compositionally biased region" description="Polar residues" evidence="1">
    <location>
        <begin position="68"/>
        <end position="82"/>
    </location>
</feature>
<feature type="region of interest" description="Disordered" evidence="1">
    <location>
        <begin position="1"/>
        <end position="119"/>
    </location>
</feature>
<proteinExistence type="predicted"/>
<feature type="compositionally biased region" description="Polar residues" evidence="1">
    <location>
        <begin position="1"/>
        <end position="26"/>
    </location>
</feature>
<feature type="non-terminal residue" evidence="2">
    <location>
        <position position="467"/>
    </location>
</feature>
<comment type="caution">
    <text evidence="2">The sequence shown here is derived from an EMBL/GenBank/DDBJ whole genome shotgun (WGS) entry which is preliminary data.</text>
</comment>
<dbReference type="Proteomes" id="UP001381693">
    <property type="component" value="Unassembled WGS sequence"/>
</dbReference>
<gene>
    <name evidence="2" type="ORF">SK128_006694</name>
</gene>